<dbReference type="OrthoDB" id="247417at2157"/>
<dbReference type="Pfam" id="PF01546">
    <property type="entry name" value="Peptidase_M20"/>
    <property type="match status" value="1"/>
</dbReference>
<dbReference type="GO" id="GO:0071713">
    <property type="term" value="F:para-aminobenzoyl-glutamate hydrolase activity"/>
    <property type="evidence" value="ECO:0007669"/>
    <property type="project" value="TreeGrafter"/>
</dbReference>
<dbReference type="Proteomes" id="UP000766904">
    <property type="component" value="Unassembled WGS sequence"/>
</dbReference>
<dbReference type="PIRSF" id="PIRSF005962">
    <property type="entry name" value="Pept_M20D_amidohydro"/>
    <property type="match status" value="1"/>
</dbReference>
<comment type="caution">
    <text evidence="3">The sequence shown here is derived from an EMBL/GenBank/DDBJ whole genome shotgun (WGS) entry which is preliminary data.</text>
</comment>
<dbReference type="InterPro" id="IPR017439">
    <property type="entry name" value="Amidohydrolase"/>
</dbReference>
<dbReference type="GO" id="GO:0046872">
    <property type="term" value="F:metal ion binding"/>
    <property type="evidence" value="ECO:0007669"/>
    <property type="project" value="UniProtKB-KW"/>
</dbReference>
<proteinExistence type="predicted"/>
<feature type="binding site" evidence="1">
    <location>
        <position position="396"/>
    </location>
    <ligand>
        <name>Mn(2+)</name>
        <dbReference type="ChEBI" id="CHEBI:29035"/>
        <label>2</label>
    </ligand>
</feature>
<keyword evidence="1" id="KW-0479">Metal-binding</keyword>
<reference evidence="3" key="1">
    <citation type="submission" date="2017-11" db="EMBL/GenBank/DDBJ databases">
        <authorList>
            <person name="Kajale S.C."/>
            <person name="Sharma A."/>
        </authorList>
    </citation>
    <scope>NUCLEOTIDE SEQUENCE</scope>
    <source>
        <strain evidence="3">LS1_42</strain>
    </source>
</reference>
<gene>
    <name evidence="3" type="ORF">CV102_06935</name>
</gene>
<feature type="domain" description="Peptidase M20 dimerisation" evidence="2">
    <location>
        <begin position="220"/>
        <end position="315"/>
    </location>
</feature>
<dbReference type="GO" id="GO:0005737">
    <property type="term" value="C:cytoplasm"/>
    <property type="evidence" value="ECO:0007669"/>
    <property type="project" value="TreeGrafter"/>
</dbReference>
<comment type="cofactor">
    <cofactor evidence="1">
        <name>Mn(2+)</name>
        <dbReference type="ChEBI" id="CHEBI:29035"/>
    </cofactor>
    <text evidence="1">The Mn(2+) ion enhances activity.</text>
</comment>
<dbReference type="InterPro" id="IPR052030">
    <property type="entry name" value="Peptidase_M20/M20A_hydrolases"/>
</dbReference>
<dbReference type="RefSeq" id="WP_148857160.1">
    <property type="nucleotide sequence ID" value="NZ_PHNJ01000003.1"/>
</dbReference>
<keyword evidence="1" id="KW-0464">Manganese</keyword>
<dbReference type="GO" id="GO:0016805">
    <property type="term" value="F:dipeptidase activity"/>
    <property type="evidence" value="ECO:0007669"/>
    <property type="project" value="TreeGrafter"/>
</dbReference>
<evidence type="ECO:0000313" key="3">
    <source>
        <dbReference type="EMBL" id="TYL39023.1"/>
    </source>
</evidence>
<dbReference type="AlphaFoldDB" id="A0A8J8TQZ7"/>
<dbReference type="Pfam" id="PF07687">
    <property type="entry name" value="M20_dimer"/>
    <property type="match status" value="1"/>
</dbReference>
<feature type="binding site" evidence="1">
    <location>
        <position position="176"/>
    </location>
    <ligand>
        <name>Mn(2+)</name>
        <dbReference type="ChEBI" id="CHEBI:29035"/>
        <label>2</label>
    </ligand>
</feature>
<feature type="binding site" evidence="1">
    <location>
        <position position="142"/>
    </location>
    <ligand>
        <name>Mn(2+)</name>
        <dbReference type="ChEBI" id="CHEBI:29035"/>
        <label>2</label>
    </ligand>
</feature>
<sequence length="431" mass="46488">MVHDVRNRLSEIRRDLHRCPEPGWREFRTTARVVEELERIGVDEIAVGREALETDARMAVPEERELESWLERAREAGVRSDILERTAEGHTGAVAVLEQGEGPTVGLRVDLDGISLRESDEAGHRPADEGFRSEHEGYMHACGHDAHATIGLGVLEAVKDSDFSGTFKVFFQPAEEISGGGKAMTEGGYLDDVGYLFALHIGLNHPSGTIVAGIEKPLAMAHVTATFEGASAHAGKAPNEGANAMQAMTSAVQNAYGIPRHSDGMTRVNFGRVEGGTASNVIAEEITVEGEVRGETTALMEYIRTELERVLYAAAEMHDCDVTLRTISESPRTDSDPALRELVSDVARENQRIDTVVPAEELGVSEDATYLMQRVQDGGGLATYVILGTDHPTNHHTPTFDVDEGSLETGVAVLAESVTELSARGPSDTPG</sequence>
<dbReference type="PANTHER" id="PTHR30575:SF3">
    <property type="entry name" value="PEPTIDASE M20 DIMERISATION DOMAIN-CONTAINING PROTEIN"/>
    <property type="match status" value="1"/>
</dbReference>
<name>A0A8J8TQZ7_9EURY</name>
<dbReference type="InterPro" id="IPR002933">
    <property type="entry name" value="Peptidase_M20"/>
</dbReference>
<dbReference type="PANTHER" id="PTHR30575">
    <property type="entry name" value="PEPTIDASE M20"/>
    <property type="match status" value="1"/>
</dbReference>
<keyword evidence="4" id="KW-1185">Reference proteome</keyword>
<evidence type="ECO:0000313" key="4">
    <source>
        <dbReference type="Proteomes" id="UP000766904"/>
    </source>
</evidence>
<evidence type="ECO:0000259" key="2">
    <source>
        <dbReference type="Pfam" id="PF07687"/>
    </source>
</evidence>
<dbReference type="Gene3D" id="3.40.630.10">
    <property type="entry name" value="Zn peptidases"/>
    <property type="match status" value="2"/>
</dbReference>
<evidence type="ECO:0000256" key="1">
    <source>
        <dbReference type="PIRSR" id="PIRSR005962-1"/>
    </source>
</evidence>
<organism evidence="3 4">
    <name type="scientific">Natronococcus pandeyae</name>
    <dbReference type="NCBI Taxonomy" id="2055836"/>
    <lineage>
        <taxon>Archaea</taxon>
        <taxon>Methanobacteriati</taxon>
        <taxon>Methanobacteriota</taxon>
        <taxon>Stenosarchaea group</taxon>
        <taxon>Halobacteria</taxon>
        <taxon>Halobacteriales</taxon>
        <taxon>Natrialbaceae</taxon>
        <taxon>Natronococcus</taxon>
    </lineage>
</organism>
<protein>
    <submittedName>
        <fullName evidence="3">Amidohydrolase</fullName>
    </submittedName>
</protein>
<feature type="binding site" evidence="1">
    <location>
        <position position="144"/>
    </location>
    <ligand>
        <name>Mn(2+)</name>
        <dbReference type="ChEBI" id="CHEBI:29035"/>
        <label>2</label>
    </ligand>
</feature>
<dbReference type="InterPro" id="IPR036264">
    <property type="entry name" value="Bact_exopeptidase_dim_dom"/>
</dbReference>
<dbReference type="SUPFAM" id="SSF55031">
    <property type="entry name" value="Bacterial exopeptidase dimerisation domain"/>
    <property type="match status" value="1"/>
</dbReference>
<dbReference type="NCBIfam" id="TIGR01891">
    <property type="entry name" value="amidohydrolases"/>
    <property type="match status" value="1"/>
</dbReference>
<dbReference type="GO" id="GO:0046657">
    <property type="term" value="P:folic acid catabolic process"/>
    <property type="evidence" value="ECO:0007669"/>
    <property type="project" value="TreeGrafter"/>
</dbReference>
<dbReference type="EMBL" id="PHNJ01000003">
    <property type="protein sequence ID" value="TYL39023.1"/>
    <property type="molecule type" value="Genomic_DNA"/>
</dbReference>
<dbReference type="SUPFAM" id="SSF53187">
    <property type="entry name" value="Zn-dependent exopeptidases"/>
    <property type="match status" value="1"/>
</dbReference>
<feature type="binding site" evidence="1">
    <location>
        <position position="200"/>
    </location>
    <ligand>
        <name>Mn(2+)</name>
        <dbReference type="ChEBI" id="CHEBI:29035"/>
        <label>2</label>
    </ligand>
</feature>
<dbReference type="InterPro" id="IPR011650">
    <property type="entry name" value="Peptidase_M20_dimer"/>
</dbReference>
<accession>A0A8J8TQZ7</accession>